<evidence type="ECO:0000313" key="5">
    <source>
        <dbReference type="Proteomes" id="UP000620596"/>
    </source>
</evidence>
<dbReference type="PANTHER" id="PTHR21660:SF1">
    <property type="entry name" value="ACYL-COENZYME A THIOESTERASE 13"/>
    <property type="match status" value="1"/>
</dbReference>
<comment type="caution">
    <text evidence="4">The sequence shown here is derived from an EMBL/GenBank/DDBJ whole genome shotgun (WGS) entry which is preliminary data.</text>
</comment>
<feature type="domain" description="Thioesterase" evidence="3">
    <location>
        <begin position="57"/>
        <end position="129"/>
    </location>
</feature>
<evidence type="ECO:0000259" key="3">
    <source>
        <dbReference type="Pfam" id="PF03061"/>
    </source>
</evidence>
<comment type="similarity">
    <text evidence="1">Belongs to the thioesterase PaaI family.</text>
</comment>
<organism evidence="4 5">
    <name type="scientific">Polaromonas eurypsychrophila</name>
    <dbReference type="NCBI Taxonomy" id="1614635"/>
    <lineage>
        <taxon>Bacteria</taxon>
        <taxon>Pseudomonadati</taxon>
        <taxon>Pseudomonadota</taxon>
        <taxon>Betaproteobacteria</taxon>
        <taxon>Burkholderiales</taxon>
        <taxon>Comamonadaceae</taxon>
        <taxon>Polaromonas</taxon>
    </lineage>
</organism>
<sequence>MPDTASFCASAIPNGFVPVSVGGPFIEVNGPFYARLEGQQLLLGFRVEERHSNPLQMCHGGMLASFADMLLPCAAMYQTDTDRRFLPTISLQIDYLAPARLGAWVQGQAEILRSTRNMIFIQGLVTADGEPALRISGIFKQGPLIGDGKDHDPFLLRS</sequence>
<dbReference type="Proteomes" id="UP000620596">
    <property type="component" value="Unassembled WGS sequence"/>
</dbReference>
<keyword evidence="5" id="KW-1185">Reference proteome</keyword>
<gene>
    <name evidence="4" type="ORF">GCM10011496_22900</name>
</gene>
<proteinExistence type="inferred from homology"/>
<dbReference type="PANTHER" id="PTHR21660">
    <property type="entry name" value="THIOESTERASE SUPERFAMILY MEMBER-RELATED"/>
    <property type="match status" value="1"/>
</dbReference>
<evidence type="ECO:0000256" key="2">
    <source>
        <dbReference type="ARBA" id="ARBA00022801"/>
    </source>
</evidence>
<dbReference type="InterPro" id="IPR006683">
    <property type="entry name" value="Thioestr_dom"/>
</dbReference>
<dbReference type="AlphaFoldDB" id="A0A916WHD3"/>
<dbReference type="CDD" id="cd03443">
    <property type="entry name" value="PaaI_thioesterase"/>
    <property type="match status" value="1"/>
</dbReference>
<evidence type="ECO:0000313" key="4">
    <source>
        <dbReference type="EMBL" id="GGB01391.1"/>
    </source>
</evidence>
<reference evidence="4" key="2">
    <citation type="submission" date="2020-09" db="EMBL/GenBank/DDBJ databases">
        <authorList>
            <person name="Sun Q."/>
            <person name="Zhou Y."/>
        </authorList>
    </citation>
    <scope>NUCLEOTIDE SEQUENCE</scope>
    <source>
        <strain evidence="4">CGMCC 1.15322</strain>
    </source>
</reference>
<accession>A0A916WHD3</accession>
<dbReference type="GO" id="GO:0047617">
    <property type="term" value="F:fatty acyl-CoA hydrolase activity"/>
    <property type="evidence" value="ECO:0007669"/>
    <property type="project" value="InterPro"/>
</dbReference>
<dbReference type="Pfam" id="PF03061">
    <property type="entry name" value="4HBT"/>
    <property type="match status" value="1"/>
</dbReference>
<evidence type="ECO:0000256" key="1">
    <source>
        <dbReference type="ARBA" id="ARBA00008324"/>
    </source>
</evidence>
<name>A0A916WHD3_9BURK</name>
<dbReference type="InterPro" id="IPR029069">
    <property type="entry name" value="HotDog_dom_sf"/>
</dbReference>
<dbReference type="InterPro" id="IPR039298">
    <property type="entry name" value="ACOT13"/>
</dbReference>
<dbReference type="SUPFAM" id="SSF54637">
    <property type="entry name" value="Thioesterase/thiol ester dehydrase-isomerase"/>
    <property type="match status" value="1"/>
</dbReference>
<protein>
    <submittedName>
        <fullName evidence="4">Thioesterase</fullName>
    </submittedName>
</protein>
<dbReference type="InterPro" id="IPR003736">
    <property type="entry name" value="PAAI_dom"/>
</dbReference>
<dbReference type="Gene3D" id="3.10.129.10">
    <property type="entry name" value="Hotdog Thioesterase"/>
    <property type="match status" value="1"/>
</dbReference>
<dbReference type="RefSeq" id="WP_188708641.1">
    <property type="nucleotide sequence ID" value="NZ_BMIG01000007.1"/>
</dbReference>
<reference evidence="4" key="1">
    <citation type="journal article" date="2014" name="Int. J. Syst. Evol. Microbiol.">
        <title>Complete genome sequence of Corynebacterium casei LMG S-19264T (=DSM 44701T), isolated from a smear-ripened cheese.</title>
        <authorList>
            <consortium name="US DOE Joint Genome Institute (JGI-PGF)"/>
            <person name="Walter F."/>
            <person name="Albersmeier A."/>
            <person name="Kalinowski J."/>
            <person name="Ruckert C."/>
        </authorList>
    </citation>
    <scope>NUCLEOTIDE SEQUENCE</scope>
    <source>
        <strain evidence="4">CGMCC 1.15322</strain>
    </source>
</reference>
<dbReference type="EMBL" id="BMIG01000007">
    <property type="protein sequence ID" value="GGB01391.1"/>
    <property type="molecule type" value="Genomic_DNA"/>
</dbReference>
<dbReference type="NCBIfam" id="TIGR00369">
    <property type="entry name" value="unchar_dom_1"/>
    <property type="match status" value="1"/>
</dbReference>
<keyword evidence="2" id="KW-0378">Hydrolase</keyword>